<dbReference type="GO" id="GO:0005829">
    <property type="term" value="C:cytosol"/>
    <property type="evidence" value="ECO:0007669"/>
    <property type="project" value="TreeGrafter"/>
</dbReference>
<feature type="region of interest" description="Disordered" evidence="1">
    <location>
        <begin position="677"/>
        <end position="922"/>
    </location>
</feature>
<dbReference type="EMBL" id="FMSP01000009">
    <property type="protein sequence ID" value="SCV72323.1"/>
    <property type="molecule type" value="Genomic_DNA"/>
</dbReference>
<dbReference type="InterPro" id="IPR051640">
    <property type="entry name" value="GRB10-interact_GYF"/>
</dbReference>
<dbReference type="PANTHER" id="PTHR14445:SF36">
    <property type="entry name" value="FI03272P-RELATED"/>
    <property type="match status" value="1"/>
</dbReference>
<protein>
    <submittedName>
        <fullName evidence="4">BQ2448_3860 protein</fullName>
    </submittedName>
</protein>
<feature type="compositionally biased region" description="Low complexity" evidence="1">
    <location>
        <begin position="855"/>
        <end position="874"/>
    </location>
</feature>
<feature type="compositionally biased region" description="Polar residues" evidence="1">
    <location>
        <begin position="701"/>
        <end position="711"/>
    </location>
</feature>
<keyword evidence="5" id="KW-1185">Reference proteome</keyword>
<dbReference type="PROSITE" id="PS50829">
    <property type="entry name" value="GYF"/>
    <property type="match status" value="1"/>
</dbReference>
<reference evidence="5" key="1">
    <citation type="submission" date="2016-09" db="EMBL/GenBank/DDBJ databases">
        <authorList>
            <person name="Jeantristanb JTB J.-T."/>
            <person name="Ricardo R."/>
        </authorList>
    </citation>
    <scope>NUCLEOTIDE SEQUENCE [LARGE SCALE GENOMIC DNA]</scope>
</reference>
<dbReference type="Gene3D" id="3.30.1490.40">
    <property type="match status" value="1"/>
</dbReference>
<dbReference type="SMART" id="SM00444">
    <property type="entry name" value="GYF"/>
    <property type="match status" value="1"/>
</dbReference>
<dbReference type="OrthoDB" id="6415790at2759"/>
<evidence type="ECO:0000256" key="1">
    <source>
        <dbReference type="SAM" id="MobiDB-lite"/>
    </source>
</evidence>
<feature type="compositionally biased region" description="Low complexity" evidence="1">
    <location>
        <begin position="688"/>
        <end position="700"/>
    </location>
</feature>
<name>A0A238FJZ3_9BASI</name>
<dbReference type="Proteomes" id="UP000198372">
    <property type="component" value="Unassembled WGS sequence"/>
</dbReference>
<feature type="region of interest" description="Disordered" evidence="1">
    <location>
        <begin position="1197"/>
        <end position="1223"/>
    </location>
</feature>
<evidence type="ECO:0000313" key="4">
    <source>
        <dbReference type="EMBL" id="SCV72323.1"/>
    </source>
</evidence>
<feature type="region of interest" description="Disordered" evidence="1">
    <location>
        <begin position="427"/>
        <end position="484"/>
    </location>
</feature>
<feature type="compositionally biased region" description="Basic and acidic residues" evidence="1">
    <location>
        <begin position="348"/>
        <end position="360"/>
    </location>
</feature>
<dbReference type="Pfam" id="PF02213">
    <property type="entry name" value="GYF"/>
    <property type="match status" value="1"/>
</dbReference>
<feature type="compositionally biased region" description="Pro residues" evidence="1">
    <location>
        <begin position="875"/>
        <end position="887"/>
    </location>
</feature>
<dbReference type="AlphaFoldDB" id="A0A238FJZ3"/>
<dbReference type="InterPro" id="IPR035445">
    <property type="entry name" value="GYF-like_dom_sf"/>
</dbReference>
<feature type="compositionally biased region" description="Low complexity" evidence="1">
    <location>
        <begin position="778"/>
        <end position="799"/>
    </location>
</feature>
<feature type="region of interest" description="Disordered" evidence="1">
    <location>
        <begin position="178"/>
        <end position="263"/>
    </location>
</feature>
<feature type="region of interest" description="Disordered" evidence="1">
    <location>
        <begin position="1084"/>
        <end position="1109"/>
    </location>
</feature>
<feature type="compositionally biased region" description="Polar residues" evidence="1">
    <location>
        <begin position="451"/>
        <end position="460"/>
    </location>
</feature>
<evidence type="ECO:0000313" key="5">
    <source>
        <dbReference type="Proteomes" id="UP000198372"/>
    </source>
</evidence>
<feature type="compositionally biased region" description="Low complexity" evidence="1">
    <location>
        <begin position="813"/>
        <end position="823"/>
    </location>
</feature>
<feature type="compositionally biased region" description="Low complexity" evidence="1">
    <location>
        <begin position="229"/>
        <end position="246"/>
    </location>
</feature>
<evidence type="ECO:0000256" key="2">
    <source>
        <dbReference type="SAM" id="SignalP"/>
    </source>
</evidence>
<feature type="chain" id="PRO_5012489279" evidence="2">
    <location>
        <begin position="23"/>
        <end position="1246"/>
    </location>
</feature>
<dbReference type="SUPFAM" id="SSF55277">
    <property type="entry name" value="GYF domain"/>
    <property type="match status" value="1"/>
</dbReference>
<feature type="compositionally biased region" description="Basic and acidic residues" evidence="1">
    <location>
        <begin position="318"/>
        <end position="328"/>
    </location>
</feature>
<feature type="compositionally biased region" description="Basic and acidic residues" evidence="1">
    <location>
        <begin position="910"/>
        <end position="919"/>
    </location>
</feature>
<feature type="compositionally biased region" description="Low complexity" evidence="1">
    <location>
        <begin position="432"/>
        <end position="446"/>
    </location>
</feature>
<proteinExistence type="predicted"/>
<dbReference type="InterPro" id="IPR003169">
    <property type="entry name" value="GYF"/>
</dbReference>
<evidence type="ECO:0000259" key="3">
    <source>
        <dbReference type="PROSITE" id="PS50829"/>
    </source>
</evidence>
<feature type="compositionally biased region" description="Low complexity" evidence="1">
    <location>
        <begin position="289"/>
        <end position="301"/>
    </location>
</feature>
<feature type="compositionally biased region" description="Low complexity" evidence="1">
    <location>
        <begin position="387"/>
        <end position="403"/>
    </location>
</feature>
<keyword evidence="2" id="KW-0732">Signal</keyword>
<accession>A0A238FJZ3</accession>
<feature type="signal peptide" evidence="2">
    <location>
        <begin position="1"/>
        <end position="22"/>
    </location>
</feature>
<feature type="compositionally biased region" description="Low complexity" evidence="1">
    <location>
        <begin position="743"/>
        <end position="754"/>
    </location>
</feature>
<dbReference type="PANTHER" id="PTHR14445">
    <property type="entry name" value="GRB10 INTERACTING GYF PROTEIN"/>
    <property type="match status" value="1"/>
</dbReference>
<gene>
    <name evidence="4" type="ORF">BQ2448_3860</name>
</gene>
<feature type="domain" description="GYF" evidence="3">
    <location>
        <begin position="473"/>
        <end position="521"/>
    </location>
</feature>
<sequence length="1246" mass="129344">MSHAFGPADASLLFVPSAVVLAGFPLFLLRCDGDAENPTNGHAIPRLQPRISSKDDITTLTTTNTNGTGTGTGLINDHGVVGSAVPARSFSSILSPTTAPISHAKRLAQEHERNALKKPFVYSRDFILSLYDEDKARRRPIDLSPHELATCENPTRKVPWALCEFRNGEMELFTTSIHPANTRARPSHQLRGADSPAAAGTATNTLDLASLGTLPRDRDRNVRSTPSRSSGLAGSGTSPSSASSAAAHEKGLGALGSSTRRIRGTERITNASLGITGGVLCGLGGSTNGSTNGSASRTSSGEGTGAKEVWQASGRWRRAGESEGEGDKPLGFGPRRHPAADSSLASDSHLEPSADIRSSETDVASDAVPATWDEDETSSESNNAPDSQSQSAESIEQASSPSQVTDADLTQHATNILGSLALDSDPIDDAFPSQTPATTNATSAANGFDSMASTQTSSNPPGFAPIQPNGGQDLSWQYRDPTGQIQGPFTPSMMVDWHKQGFFSLDLRVKRVGELDFETIESVVRRSGDRETFFLTAPLQPITALPPPISHAANGGAWPLGQASPGLGSQHAFGAASPFYEPFGVPASASPSLAHQSSAFGLASRSTSQSLDPWASSSPSVVSAALAAANGQPGPAASSWGFGNAGVASPGVNGFGHQLQNQRQPQSNADLFREKQFNSFGQPPPQQQPQQQQGQGINQQSSVFGQPQGWNHLNGAASMTPPAQPSWTSLLPQRSLELDTRSPVRSPMVSAAPSPVGPPAVPSQSQFLAEPVTPSPAPASIAATAPAPVEPSPVVEAAPVPEPVPAPAPAPVSPWASVSQPSAEKIELSSKTSATDKVLREAQEVAATRSTPPKATQAPVAQEEQPASAAAAAPTPAPQAPVTPFKPVPATTAPWVKEETTGSSGPSLREIQEIEARAAEKRKHAARIQAAQANIQAAQRAAALEAAEQLPATANWGASATAGSASAASATTKGTSPWSKAKATSSSGRTLKEIQEEEERRKKLVLQAQQSAAATSPAVAASLTPGRGYAAASASTAGNKAPAPWTTIAVKATPQAQAQAAKTIIPGLPLSAVKNPIKDVTMSTSSTPAKVGASSSMSKNLSETLSTPLRTSSARPTALVYDVDHPPPPSAEFMSWTRSALKGLAVPSLDDFITMLLSFPLEISEDVLEIISDSVYANSSILDGRRFANEFTMRRQNDTSSRYPGLSFNRGTLGPKSSEGGVKTGVANKEWSVKIAGGKKKKSGGK</sequence>
<feature type="compositionally biased region" description="Pro residues" evidence="1">
    <location>
        <begin position="800"/>
        <end position="812"/>
    </location>
</feature>
<feature type="region of interest" description="Disordered" evidence="1">
    <location>
        <begin position="968"/>
        <end position="998"/>
    </location>
</feature>
<organism evidence="4 5">
    <name type="scientific">Microbotryum intermedium</name>
    <dbReference type="NCBI Taxonomy" id="269621"/>
    <lineage>
        <taxon>Eukaryota</taxon>
        <taxon>Fungi</taxon>
        <taxon>Dikarya</taxon>
        <taxon>Basidiomycota</taxon>
        <taxon>Pucciniomycotina</taxon>
        <taxon>Microbotryomycetes</taxon>
        <taxon>Microbotryales</taxon>
        <taxon>Microbotryaceae</taxon>
        <taxon>Microbotryum</taxon>
    </lineage>
</organism>
<feature type="region of interest" description="Disordered" evidence="1">
    <location>
        <begin position="289"/>
        <end position="406"/>
    </location>
</feature>
<dbReference type="STRING" id="269621.A0A238FJZ3"/>